<dbReference type="OrthoDB" id="913219at2759"/>
<comment type="caution">
    <text evidence="2">The sequence shown here is derived from an EMBL/GenBank/DDBJ whole genome shotgun (WGS) entry which is preliminary data.</text>
</comment>
<keyword evidence="3" id="KW-1185">Reference proteome</keyword>
<dbReference type="InterPro" id="IPR041588">
    <property type="entry name" value="Integrase_H2C2"/>
</dbReference>
<evidence type="ECO:0000313" key="2">
    <source>
        <dbReference type="EMBL" id="KAA3466569.1"/>
    </source>
</evidence>
<dbReference type="Gene3D" id="1.10.340.70">
    <property type="match status" value="1"/>
</dbReference>
<feature type="domain" description="Integrase zinc-binding" evidence="1">
    <location>
        <begin position="71"/>
        <end position="108"/>
    </location>
</feature>
<sequence>MNARLSLSDDGLVIVELEAKPIFMQQICEAQKSDDELQAKRVQCESNSNLEFQIESDGCLLFKGRICVPRNSKLVQKILYEAQNGTMSIHPGSNKMYNDLKKMYWWPGSLICQQVKAEHHVPSRLLQLVTIPEWK</sequence>
<dbReference type="EMBL" id="SMMG02000007">
    <property type="protein sequence ID" value="KAA3466569.1"/>
    <property type="molecule type" value="Genomic_DNA"/>
</dbReference>
<organism evidence="2 3">
    <name type="scientific">Gossypium australe</name>
    <dbReference type="NCBI Taxonomy" id="47621"/>
    <lineage>
        <taxon>Eukaryota</taxon>
        <taxon>Viridiplantae</taxon>
        <taxon>Streptophyta</taxon>
        <taxon>Embryophyta</taxon>
        <taxon>Tracheophyta</taxon>
        <taxon>Spermatophyta</taxon>
        <taxon>Magnoliopsida</taxon>
        <taxon>eudicotyledons</taxon>
        <taxon>Gunneridae</taxon>
        <taxon>Pentapetalae</taxon>
        <taxon>rosids</taxon>
        <taxon>malvids</taxon>
        <taxon>Malvales</taxon>
        <taxon>Malvaceae</taxon>
        <taxon>Malvoideae</taxon>
        <taxon>Gossypium</taxon>
    </lineage>
</organism>
<dbReference type="Pfam" id="PF17921">
    <property type="entry name" value="Integrase_H2C2"/>
    <property type="match status" value="1"/>
</dbReference>
<name>A0A5B6VBP5_9ROSI</name>
<gene>
    <name evidence="2" type="ORF">EPI10_001653</name>
</gene>
<dbReference type="AlphaFoldDB" id="A0A5B6VBP5"/>
<evidence type="ECO:0000313" key="3">
    <source>
        <dbReference type="Proteomes" id="UP000325315"/>
    </source>
</evidence>
<evidence type="ECO:0000259" key="1">
    <source>
        <dbReference type="Pfam" id="PF17921"/>
    </source>
</evidence>
<reference evidence="3" key="1">
    <citation type="journal article" date="2019" name="Plant Biotechnol. J.">
        <title>Genome sequencing of the Australian wild diploid species Gossypium australe highlights disease resistance and delayed gland morphogenesis.</title>
        <authorList>
            <person name="Cai Y."/>
            <person name="Cai X."/>
            <person name="Wang Q."/>
            <person name="Wang P."/>
            <person name="Zhang Y."/>
            <person name="Cai C."/>
            <person name="Xu Y."/>
            <person name="Wang K."/>
            <person name="Zhou Z."/>
            <person name="Wang C."/>
            <person name="Geng S."/>
            <person name="Li B."/>
            <person name="Dong Q."/>
            <person name="Hou Y."/>
            <person name="Wang H."/>
            <person name="Ai P."/>
            <person name="Liu Z."/>
            <person name="Yi F."/>
            <person name="Sun M."/>
            <person name="An G."/>
            <person name="Cheng J."/>
            <person name="Zhang Y."/>
            <person name="Shi Q."/>
            <person name="Xie Y."/>
            <person name="Shi X."/>
            <person name="Chang Y."/>
            <person name="Huang F."/>
            <person name="Chen Y."/>
            <person name="Hong S."/>
            <person name="Mi L."/>
            <person name="Sun Q."/>
            <person name="Zhang L."/>
            <person name="Zhou B."/>
            <person name="Peng R."/>
            <person name="Zhang X."/>
            <person name="Liu F."/>
        </authorList>
    </citation>
    <scope>NUCLEOTIDE SEQUENCE [LARGE SCALE GENOMIC DNA]</scope>
    <source>
        <strain evidence="3">cv. PA1801</strain>
    </source>
</reference>
<protein>
    <submittedName>
        <fullName evidence="2">Integrase</fullName>
    </submittedName>
</protein>
<accession>A0A5B6VBP5</accession>
<proteinExistence type="predicted"/>
<dbReference type="Proteomes" id="UP000325315">
    <property type="component" value="Unassembled WGS sequence"/>
</dbReference>